<accession>A0ABR3FDV7</accession>
<evidence type="ECO:0000313" key="1">
    <source>
        <dbReference type="EMBL" id="KAL0573496.1"/>
    </source>
</evidence>
<evidence type="ECO:0000313" key="2">
    <source>
        <dbReference type="Proteomes" id="UP001465976"/>
    </source>
</evidence>
<gene>
    <name evidence="1" type="ORF">V5O48_008473</name>
</gene>
<evidence type="ECO:0008006" key="3">
    <source>
        <dbReference type="Google" id="ProtNLM"/>
    </source>
</evidence>
<proteinExistence type="predicted"/>
<reference evidence="1 2" key="1">
    <citation type="submission" date="2024-02" db="EMBL/GenBank/DDBJ databases">
        <title>A draft genome for the cacao thread blight pathogen Marasmius crinis-equi.</title>
        <authorList>
            <person name="Cohen S.P."/>
            <person name="Baruah I.K."/>
            <person name="Amoako-Attah I."/>
            <person name="Bukari Y."/>
            <person name="Meinhardt L.W."/>
            <person name="Bailey B.A."/>
        </authorList>
    </citation>
    <scope>NUCLEOTIDE SEQUENCE [LARGE SCALE GENOMIC DNA]</scope>
    <source>
        <strain evidence="1 2">GH-76</strain>
    </source>
</reference>
<sequence length="424" mass="47722">MSQAKNFPTVAIKEAATGDPARGVVGFRSSPLETRNINDVFPVEIIRRILFLAIGDGVITLAISKPLPEVLSVAWRIVEVCRVWKDICSDLRVWSNITLHYRGNMSRRAGSDLERARNALAFALERTESRGQRLIVTVLVEEKLLHDRPVTERAHRSELIQMMRDCTVGIETLRYQAEGEIFVEEALDVLRAFGSKIRSLERVELLLKGQCASTLQQLAFLMRMLESHFVSLKELKLWLPTRLTACGTRFLSNITIGRLVVEGSPAFRFITHLHVNVGSMLFRDLALACPLLSSVEWDKELEDGVGGSSGHRWVRQLVLSNLTTLSVKWYRFTPSGWYGLQKLNAPKLTELCLEDEQEQRMAEEIPKLASAVVELVKSSSVRQMKGQLYLRGLTSEEGVGLEARGLTLEPPRAVKDLWSISTTE</sequence>
<keyword evidence="2" id="KW-1185">Reference proteome</keyword>
<dbReference type="EMBL" id="JBAHYK010000499">
    <property type="protein sequence ID" value="KAL0573496.1"/>
    <property type="molecule type" value="Genomic_DNA"/>
</dbReference>
<organism evidence="1 2">
    <name type="scientific">Marasmius crinis-equi</name>
    <dbReference type="NCBI Taxonomy" id="585013"/>
    <lineage>
        <taxon>Eukaryota</taxon>
        <taxon>Fungi</taxon>
        <taxon>Dikarya</taxon>
        <taxon>Basidiomycota</taxon>
        <taxon>Agaricomycotina</taxon>
        <taxon>Agaricomycetes</taxon>
        <taxon>Agaricomycetidae</taxon>
        <taxon>Agaricales</taxon>
        <taxon>Marasmiineae</taxon>
        <taxon>Marasmiaceae</taxon>
        <taxon>Marasmius</taxon>
    </lineage>
</organism>
<protein>
    <recommendedName>
        <fullName evidence="3">F-box domain-containing protein</fullName>
    </recommendedName>
</protein>
<name>A0ABR3FDV7_9AGAR</name>
<comment type="caution">
    <text evidence="1">The sequence shown here is derived from an EMBL/GenBank/DDBJ whole genome shotgun (WGS) entry which is preliminary data.</text>
</comment>
<dbReference type="Proteomes" id="UP001465976">
    <property type="component" value="Unassembled WGS sequence"/>
</dbReference>